<evidence type="ECO:0000313" key="4">
    <source>
        <dbReference type="EMBL" id="AZS29784.1"/>
    </source>
</evidence>
<sequence>MNIERNNMNREEWDIRLLEYWQGESLSPEEIRAVENWLGEKVENHRYYEDLQRSFLRQRWVMRERLVSRKGERRFRQVARKRTMLRRAVAVAACVSVFVLAGIGYYWRGEEMKDVQLVENGAIHHGSSKACLYLSTGDMVELGKERKSLQERQSVAINVEQEGMVAYRDSMTTREVGDMVYNKLVVNRGGEYRIVLADGSEVWVNSESELVYPVRFAGEKRVVQLKGEAYFKVQADADHPFIVEANGVDVVAVGTEFNVNSRKEKVVESVLVKGRVEVENGIRQVMLNPNQLAVCDVETNGIMVKEVDVRKYIDWKNGDFVFSDDRLEDVMNKLALWYDCDVVYSDESLKDIRLSGDMKRYGEVEEFLHFLEISTGARFNVKNKTIVVSIK</sequence>
<evidence type="ECO:0000313" key="5">
    <source>
        <dbReference type="Proteomes" id="UP000270673"/>
    </source>
</evidence>
<dbReference type="PANTHER" id="PTHR30273:SF2">
    <property type="entry name" value="PROTEIN FECR"/>
    <property type="match status" value="1"/>
</dbReference>
<dbReference type="KEGG" id="buy:D8S85_09655"/>
<dbReference type="GO" id="GO:0016989">
    <property type="term" value="F:sigma factor antagonist activity"/>
    <property type="evidence" value="ECO:0007669"/>
    <property type="project" value="TreeGrafter"/>
</dbReference>
<evidence type="ECO:0000259" key="2">
    <source>
        <dbReference type="Pfam" id="PF04773"/>
    </source>
</evidence>
<keyword evidence="1" id="KW-0812">Transmembrane</keyword>
<dbReference type="Proteomes" id="UP000270673">
    <property type="component" value="Chromosome"/>
</dbReference>
<evidence type="ECO:0000256" key="1">
    <source>
        <dbReference type="SAM" id="Phobius"/>
    </source>
</evidence>
<dbReference type="Gene3D" id="3.55.50.30">
    <property type="match status" value="1"/>
</dbReference>
<evidence type="ECO:0000259" key="3">
    <source>
        <dbReference type="Pfam" id="PF16344"/>
    </source>
</evidence>
<keyword evidence="1" id="KW-1133">Transmembrane helix</keyword>
<proteinExistence type="predicted"/>
<dbReference type="InterPro" id="IPR012373">
    <property type="entry name" value="Ferrdict_sens_TM"/>
</dbReference>
<feature type="domain" description="FecR protein" evidence="2">
    <location>
        <begin position="184"/>
        <end position="277"/>
    </location>
</feature>
<name>A0A3S9VT86_9BACT</name>
<dbReference type="InterPro" id="IPR006860">
    <property type="entry name" value="FecR"/>
</dbReference>
<organism evidence="4 5">
    <name type="scientific">Butyricimonas faecalis</name>
    <dbReference type="NCBI Taxonomy" id="2093856"/>
    <lineage>
        <taxon>Bacteria</taxon>
        <taxon>Pseudomonadati</taxon>
        <taxon>Bacteroidota</taxon>
        <taxon>Bacteroidia</taxon>
        <taxon>Bacteroidales</taxon>
        <taxon>Odoribacteraceae</taxon>
        <taxon>Butyricimonas</taxon>
    </lineage>
</organism>
<dbReference type="Pfam" id="PF16344">
    <property type="entry name" value="FecR_C"/>
    <property type="match status" value="1"/>
</dbReference>
<dbReference type="EMBL" id="CP032819">
    <property type="protein sequence ID" value="AZS29784.1"/>
    <property type="molecule type" value="Genomic_DNA"/>
</dbReference>
<dbReference type="AlphaFoldDB" id="A0A3S9VT86"/>
<keyword evidence="1" id="KW-0472">Membrane</keyword>
<dbReference type="OrthoDB" id="1098391at2"/>
<feature type="transmembrane region" description="Helical" evidence="1">
    <location>
        <begin position="84"/>
        <end position="107"/>
    </location>
</feature>
<reference evidence="4 5" key="1">
    <citation type="submission" date="2018-10" db="EMBL/GenBank/DDBJ databases">
        <title>Butyricimonas faecalis sp. nov., isolated from human faeces and emended description of the genus Butyricimonas.</title>
        <authorList>
            <person name="Le Roy T."/>
            <person name="Van der Smissen P."/>
            <person name="Paquot A."/>
            <person name="Delzenne N."/>
            <person name="Muccioli G."/>
            <person name="Collet J.-F."/>
            <person name="Cani P.D."/>
        </authorList>
    </citation>
    <scope>NUCLEOTIDE SEQUENCE [LARGE SCALE GENOMIC DNA]</scope>
    <source>
        <strain evidence="4 5">H184</strain>
    </source>
</reference>
<accession>A0A3S9VT86</accession>
<protein>
    <submittedName>
        <fullName evidence="4">FecR family protein</fullName>
    </submittedName>
</protein>
<feature type="domain" description="Protein FecR C-terminal" evidence="3">
    <location>
        <begin position="319"/>
        <end position="388"/>
    </location>
</feature>
<dbReference type="Pfam" id="PF04773">
    <property type="entry name" value="FecR"/>
    <property type="match status" value="1"/>
</dbReference>
<dbReference type="PANTHER" id="PTHR30273">
    <property type="entry name" value="PERIPLASMIC SIGNAL SENSOR AND SIGMA FACTOR ACTIVATOR FECR-RELATED"/>
    <property type="match status" value="1"/>
</dbReference>
<keyword evidence="5" id="KW-1185">Reference proteome</keyword>
<gene>
    <name evidence="4" type="ORF">D8S85_09655</name>
</gene>
<dbReference type="Gene3D" id="2.60.120.1440">
    <property type="match status" value="1"/>
</dbReference>
<dbReference type="InterPro" id="IPR032508">
    <property type="entry name" value="FecR_C"/>
</dbReference>